<name>A0A418Y7R0_9BURK</name>
<dbReference type="RefSeq" id="WP_119809173.1">
    <property type="nucleotide sequence ID" value="NZ_QYUP01000014.1"/>
</dbReference>
<dbReference type="GO" id="GO:0016491">
    <property type="term" value="F:oxidoreductase activity"/>
    <property type="evidence" value="ECO:0007669"/>
    <property type="project" value="InterPro"/>
</dbReference>
<evidence type="ECO:0000259" key="1">
    <source>
        <dbReference type="Pfam" id="PF01323"/>
    </source>
</evidence>
<comment type="caution">
    <text evidence="2">The sequence shown here is derived from an EMBL/GenBank/DDBJ whole genome shotgun (WGS) entry which is preliminary data.</text>
</comment>
<dbReference type="InterPro" id="IPR001853">
    <property type="entry name" value="DSBA-like_thioredoxin_dom"/>
</dbReference>
<dbReference type="PANTHER" id="PTHR13887">
    <property type="entry name" value="GLUTATHIONE S-TRANSFERASE KAPPA"/>
    <property type="match status" value="1"/>
</dbReference>
<sequence>MTRQLQVEVKFDFICPWCLIGQRQLNRALAALRAEQPGMAVQVHWRGVQLLPDVPAAGLPFVEFYKRRLGSEAAMRQRQEQVLRAAEAAGGRVDYSAIAIMPNTADAHRLLAHASRHGTVAQRDALLERLFRAYFEQGEDLGNSEVLLAHGVACGFERAALRRELRGARVPFVAYGAGDGNSGVPLFTFDARLTLSGARPHDVLLGAMRHALATAPASV</sequence>
<dbReference type="Gene3D" id="3.40.30.10">
    <property type="entry name" value="Glutaredoxin"/>
    <property type="match status" value="1"/>
</dbReference>
<dbReference type="SUPFAM" id="SSF52833">
    <property type="entry name" value="Thioredoxin-like"/>
    <property type="match status" value="1"/>
</dbReference>
<evidence type="ECO:0000313" key="3">
    <source>
        <dbReference type="Proteomes" id="UP000284006"/>
    </source>
</evidence>
<dbReference type="Proteomes" id="UP000284006">
    <property type="component" value="Unassembled WGS sequence"/>
</dbReference>
<dbReference type="InterPro" id="IPR036249">
    <property type="entry name" value="Thioredoxin-like_sf"/>
</dbReference>
<feature type="domain" description="DSBA-like thioredoxin" evidence="1">
    <location>
        <begin position="6"/>
        <end position="207"/>
    </location>
</feature>
<dbReference type="OrthoDB" id="9799122at2"/>
<reference evidence="2 3" key="1">
    <citation type="submission" date="2018-09" db="EMBL/GenBank/DDBJ databases">
        <authorList>
            <person name="Zhu H."/>
        </authorList>
    </citation>
    <scope>NUCLEOTIDE SEQUENCE [LARGE SCALE GENOMIC DNA]</scope>
    <source>
        <strain evidence="2 3">K1S02-61</strain>
    </source>
</reference>
<dbReference type="AlphaFoldDB" id="A0A418Y7R0"/>
<evidence type="ECO:0000313" key="2">
    <source>
        <dbReference type="EMBL" id="RJG27178.1"/>
    </source>
</evidence>
<dbReference type="CDD" id="cd03024">
    <property type="entry name" value="DsbA_FrnE"/>
    <property type="match status" value="1"/>
</dbReference>
<accession>A0A418Y7R0</accession>
<organism evidence="2 3">
    <name type="scientific">Massilia cavernae</name>
    <dbReference type="NCBI Taxonomy" id="2320864"/>
    <lineage>
        <taxon>Bacteria</taxon>
        <taxon>Pseudomonadati</taxon>
        <taxon>Pseudomonadota</taxon>
        <taxon>Betaproteobacteria</taxon>
        <taxon>Burkholderiales</taxon>
        <taxon>Oxalobacteraceae</taxon>
        <taxon>Telluria group</taxon>
        <taxon>Massilia</taxon>
    </lineage>
</organism>
<dbReference type="EMBL" id="QYUP01000014">
    <property type="protein sequence ID" value="RJG27178.1"/>
    <property type="molecule type" value="Genomic_DNA"/>
</dbReference>
<protein>
    <submittedName>
        <fullName evidence="2">DsbA family oxidoreductase</fullName>
    </submittedName>
</protein>
<gene>
    <name evidence="2" type="ORF">D3872_01655</name>
</gene>
<keyword evidence="3" id="KW-1185">Reference proteome</keyword>
<proteinExistence type="predicted"/>
<dbReference type="Pfam" id="PF01323">
    <property type="entry name" value="DSBA"/>
    <property type="match status" value="1"/>
</dbReference>
<dbReference type="PANTHER" id="PTHR13887:SF41">
    <property type="entry name" value="THIOREDOXIN SUPERFAMILY PROTEIN"/>
    <property type="match status" value="1"/>
</dbReference>